<dbReference type="EMBL" id="KQ965787">
    <property type="protein sequence ID" value="KXS12508.1"/>
    <property type="molecule type" value="Genomic_DNA"/>
</dbReference>
<accession>A0A139A776</accession>
<feature type="compositionally biased region" description="Polar residues" evidence="1">
    <location>
        <begin position="76"/>
        <end position="90"/>
    </location>
</feature>
<evidence type="ECO:0000313" key="2">
    <source>
        <dbReference type="EMBL" id="KXS12508.1"/>
    </source>
</evidence>
<dbReference type="AlphaFoldDB" id="A0A139A776"/>
<feature type="region of interest" description="Disordered" evidence="1">
    <location>
        <begin position="1"/>
        <end position="21"/>
    </location>
</feature>
<name>A0A139A776_GONPJ</name>
<dbReference type="Proteomes" id="UP000070544">
    <property type="component" value="Unassembled WGS sequence"/>
</dbReference>
<keyword evidence="3" id="KW-1185">Reference proteome</keyword>
<reference evidence="2 3" key="1">
    <citation type="journal article" date="2015" name="Genome Biol. Evol.">
        <title>Phylogenomic analyses indicate that early fungi evolved digesting cell walls of algal ancestors of land plants.</title>
        <authorList>
            <person name="Chang Y."/>
            <person name="Wang S."/>
            <person name="Sekimoto S."/>
            <person name="Aerts A.L."/>
            <person name="Choi C."/>
            <person name="Clum A."/>
            <person name="LaButti K.M."/>
            <person name="Lindquist E.A."/>
            <person name="Yee Ngan C."/>
            <person name="Ohm R.A."/>
            <person name="Salamov A.A."/>
            <person name="Grigoriev I.V."/>
            <person name="Spatafora J.W."/>
            <person name="Berbee M.L."/>
        </authorList>
    </citation>
    <scope>NUCLEOTIDE SEQUENCE [LARGE SCALE GENOMIC DNA]</scope>
    <source>
        <strain evidence="2 3">JEL478</strain>
    </source>
</reference>
<feature type="region of interest" description="Disordered" evidence="1">
    <location>
        <begin position="68"/>
        <end position="90"/>
    </location>
</feature>
<protein>
    <submittedName>
        <fullName evidence="2">Uncharacterized protein</fullName>
    </submittedName>
</protein>
<gene>
    <name evidence="2" type="ORF">M427DRAFT_394926</name>
</gene>
<proteinExistence type="predicted"/>
<evidence type="ECO:0000256" key="1">
    <source>
        <dbReference type="SAM" id="MobiDB-lite"/>
    </source>
</evidence>
<evidence type="ECO:0000313" key="3">
    <source>
        <dbReference type="Proteomes" id="UP000070544"/>
    </source>
</evidence>
<sequence length="182" mass="20374">MHLHAVIAREVPNPQTNPMNSRATKRLLEAQEDRSANQRVGRDSFEALLIVGRVHSQILSCANDKERGRRCLPDGSDTSKASNVTPSSSRLSTTSVVAKTTLSISASLFTLAALTWEEACIHTGWLTMEAEWSRYRGLNRGIRIMSVRRFKQKFHVSIESNAMVRRSVTKNGFDTVWGTCRV</sequence>
<organism evidence="2 3">
    <name type="scientific">Gonapodya prolifera (strain JEL478)</name>
    <name type="common">Monoblepharis prolifera</name>
    <dbReference type="NCBI Taxonomy" id="1344416"/>
    <lineage>
        <taxon>Eukaryota</taxon>
        <taxon>Fungi</taxon>
        <taxon>Fungi incertae sedis</taxon>
        <taxon>Chytridiomycota</taxon>
        <taxon>Chytridiomycota incertae sedis</taxon>
        <taxon>Monoblepharidomycetes</taxon>
        <taxon>Monoblepharidales</taxon>
        <taxon>Gonapodyaceae</taxon>
        <taxon>Gonapodya</taxon>
    </lineage>
</organism>